<proteinExistence type="predicted"/>
<reference evidence="1 2" key="1">
    <citation type="submission" date="2018-06" db="EMBL/GenBank/DDBJ databases">
        <title>Genomic insight into two independent archaeal endosymbiosis events.</title>
        <authorList>
            <person name="Lind A.E."/>
            <person name="Lewis W.H."/>
            <person name="Spang A."/>
            <person name="Guy L."/>
            <person name="Embley M.T."/>
            <person name="Ettema T.J.G."/>
        </authorList>
    </citation>
    <scope>NUCLEOTIDE SEQUENCE [LARGE SCALE GENOMIC DNA]</scope>
    <source>
        <strain evidence="1">NOE</strain>
    </source>
</reference>
<evidence type="ECO:0000313" key="2">
    <source>
        <dbReference type="Proteomes" id="UP000253099"/>
    </source>
</evidence>
<dbReference type="Gene3D" id="2.60.40.10">
    <property type="entry name" value="Immunoglobulins"/>
    <property type="match status" value="1"/>
</dbReference>
<dbReference type="Proteomes" id="UP000253099">
    <property type="component" value="Unassembled WGS sequence"/>
</dbReference>
<sequence length="268" mass="28756">MINSLSNIIDFQFLGDIIYQITLDVSKGTNTLVVRPVSGTVGDNVQLVANLTAYGNPISGVTVYFFVNSVIIGSNVTGVDGIAIFHYLLELFDTNYFAEYAGNDTFNGSRSVAGTLTVSKINTNLVVSSVSGVVGDVVQLVANLTSNGNPIVGSIVDFFVTGVFVGSNVTGVDGIDIFHYILKAPDNTYSTNYSINYTFTAIQSRSVVLNAIDYSGLQDLIDSLNTLNSEDYTPDSWASLQSVLSHPLTMTSVRGLTSQQELILLFLI</sequence>
<evidence type="ECO:0000313" key="1">
    <source>
        <dbReference type="EMBL" id="RBQ23447.1"/>
    </source>
</evidence>
<dbReference type="EMBL" id="NIZT01000025">
    <property type="protein sequence ID" value="RBQ23447.1"/>
    <property type="molecule type" value="Genomic_DNA"/>
</dbReference>
<dbReference type="AlphaFoldDB" id="A0A366MBM9"/>
<protein>
    <submittedName>
        <fullName evidence="1">Uncharacterized protein</fullName>
    </submittedName>
</protein>
<name>A0A366MBM9_9EURY</name>
<accession>A0A366MBM9</accession>
<comment type="caution">
    <text evidence="1">The sequence shown here is derived from an EMBL/GenBank/DDBJ whole genome shotgun (WGS) entry which is preliminary data.</text>
</comment>
<dbReference type="InterPro" id="IPR013783">
    <property type="entry name" value="Ig-like_fold"/>
</dbReference>
<organism evidence="1 2">
    <name type="scientific">Candidatus Methanobinarius endosymbioticus</name>
    <dbReference type="NCBI Taxonomy" id="2006182"/>
    <lineage>
        <taxon>Archaea</taxon>
        <taxon>Methanobacteriati</taxon>
        <taxon>Methanobacteriota</taxon>
        <taxon>Methanomada group</taxon>
        <taxon>Methanobacteria</taxon>
        <taxon>Methanobacteriales</taxon>
        <taxon>Methanobacteriaceae</taxon>
        <taxon>Candidatus Methanobinarius</taxon>
    </lineage>
</organism>
<gene>
    <name evidence="1" type="ORF">ALNOE001_10480</name>
</gene>
<keyword evidence="2" id="KW-1185">Reference proteome</keyword>